<evidence type="ECO:0000313" key="3">
    <source>
        <dbReference type="Proteomes" id="UP000601435"/>
    </source>
</evidence>
<gene>
    <name evidence="2" type="primary">Clec16a</name>
    <name evidence="2" type="ORF">SNEC2469_LOCUS29080</name>
</gene>
<comment type="caution">
    <text evidence="2">The sequence shown here is derived from an EMBL/GenBank/DDBJ whole genome shotgun (WGS) entry which is preliminary data.</text>
</comment>
<keyword evidence="3" id="KW-1185">Reference proteome</keyword>
<proteinExistence type="predicted"/>
<evidence type="ECO:0000256" key="1">
    <source>
        <dbReference type="SAM" id="MobiDB-lite"/>
    </source>
</evidence>
<sequence>MEFSDLSVVLPDNFVGMAKATASSRLEGNDRCEVVQEELKRLFVSAPHAPETSKASRPSRPPRPPPLTDMPEESRKGRSDKFQLSKPPPPPIRSTLILSQEEQRRTTRECQRRRSGTKTWSQEEENRELRRQLRKLTSVEAARPHFESTAAENHWLRREVTSKLLHAWLAGEGTSMASTRAPTPATSTPGSAGASQDKQIPSEVPSDTNSEVRPIIGRVTDTTASFLVEVAEEIDININVVQVYGYMDQHTHELTLMGTQKEWLHQPPLVSLELKRTWFSQGMAVCTAQRVRPGSPVTFQLQKLEPETPYMVFISNVPEAELLTPLRFRTMPARVESLRLVVIGDYAASNKSTAPLDECTSAGQDENNSDPWQHLHHMVSRGAEAGVLTEVQVGLHVGRTFAAQMYEQIRSSLVEHQSFCEGPKQAMLREARARLREAYRTTFPARLFRVSMKKRPNLASRLTIRGQSFCALPIRAQGLQLGDIQELLCLSLEVYREYQRAMWDGSWHYGLDVRQLGRGWHQEPVPDADVENEEVDASTLEFLVEAGKASSDSVE</sequence>
<feature type="compositionally biased region" description="Basic and acidic residues" evidence="1">
    <location>
        <begin position="72"/>
        <end position="83"/>
    </location>
</feature>
<feature type="compositionally biased region" description="Low complexity" evidence="1">
    <location>
        <begin position="175"/>
        <end position="195"/>
    </location>
</feature>
<dbReference type="EMBL" id="CAJNJA010064552">
    <property type="protein sequence ID" value="CAE7883293.1"/>
    <property type="molecule type" value="Genomic_DNA"/>
</dbReference>
<reference evidence="2" key="1">
    <citation type="submission" date="2021-02" db="EMBL/GenBank/DDBJ databases">
        <authorList>
            <person name="Dougan E. K."/>
            <person name="Rhodes N."/>
            <person name="Thang M."/>
            <person name="Chan C."/>
        </authorList>
    </citation>
    <scope>NUCLEOTIDE SEQUENCE</scope>
</reference>
<feature type="compositionally biased region" description="Basic and acidic residues" evidence="1">
    <location>
        <begin position="101"/>
        <end position="112"/>
    </location>
</feature>
<dbReference type="AlphaFoldDB" id="A0A813AZT8"/>
<protein>
    <submittedName>
        <fullName evidence="2">Clec16a protein</fullName>
    </submittedName>
</protein>
<feature type="non-terminal residue" evidence="2">
    <location>
        <position position="1"/>
    </location>
</feature>
<evidence type="ECO:0000313" key="2">
    <source>
        <dbReference type="EMBL" id="CAE7883293.1"/>
    </source>
</evidence>
<name>A0A813AZT8_9DINO</name>
<dbReference type="Proteomes" id="UP000601435">
    <property type="component" value="Unassembled WGS sequence"/>
</dbReference>
<feature type="region of interest" description="Disordered" evidence="1">
    <location>
        <begin position="43"/>
        <end position="128"/>
    </location>
</feature>
<accession>A0A813AZT8</accession>
<feature type="compositionally biased region" description="Pro residues" evidence="1">
    <location>
        <begin position="59"/>
        <end position="68"/>
    </location>
</feature>
<dbReference type="OrthoDB" id="434482at2759"/>
<feature type="region of interest" description="Disordered" evidence="1">
    <location>
        <begin position="175"/>
        <end position="210"/>
    </location>
</feature>
<organism evidence="2 3">
    <name type="scientific">Symbiodinium necroappetens</name>
    <dbReference type="NCBI Taxonomy" id="1628268"/>
    <lineage>
        <taxon>Eukaryota</taxon>
        <taxon>Sar</taxon>
        <taxon>Alveolata</taxon>
        <taxon>Dinophyceae</taxon>
        <taxon>Suessiales</taxon>
        <taxon>Symbiodiniaceae</taxon>
        <taxon>Symbiodinium</taxon>
    </lineage>
</organism>